<reference evidence="1 2" key="1">
    <citation type="journal article" date="2015" name="Genome Announc.">
        <title>Complete Genome Sequence of Pelosinus fermentans JBW45, a Member of a Remarkably Competitive Group of Negativicutes in the Firmicutes Phylum.</title>
        <authorList>
            <person name="De Leon K.B."/>
            <person name="Utturkar S.M."/>
            <person name="Camilleri L.B."/>
            <person name="Elias D.A."/>
            <person name="Arkin A.P."/>
            <person name="Fields M.W."/>
            <person name="Brown S.D."/>
            <person name="Wall J.D."/>
        </authorList>
    </citation>
    <scope>NUCLEOTIDE SEQUENCE [LARGE SCALE GENOMIC DNA]</scope>
    <source>
        <strain evidence="1 2">JBW45</strain>
    </source>
</reference>
<gene>
    <name evidence="1" type="ORF">JBW_00268</name>
</gene>
<dbReference type="Proteomes" id="UP000005361">
    <property type="component" value="Chromosome"/>
</dbReference>
<sequence>MSKQCMNYIEKAVELQKQANKVIEDLQIKGRWELVGNTILVGSANFGLMTTPNLDFEIYVKEPDVRIGFDTVRELAVIPGVKQIQFLNFMETSDPGFYWRIDYQDQQGIMWDIDNWLVPFSHPHAGMAERFAKAMKQALTDETRQIILEIKSQMTLENKCRGIDVYKAVLSGGVRDREQFIKWIAKYPPIEMETWQPSI</sequence>
<dbReference type="HOGENOM" id="CLU_117106_0_0_9"/>
<accession>I9D9V5</accession>
<proteinExistence type="predicted"/>
<dbReference type="RefSeq" id="WP_007961290.1">
    <property type="nucleotide sequence ID" value="NZ_CP010978.1"/>
</dbReference>
<evidence type="ECO:0000313" key="1">
    <source>
        <dbReference type="EMBL" id="AJQ25620.1"/>
    </source>
</evidence>
<evidence type="ECO:0000313" key="2">
    <source>
        <dbReference type="Proteomes" id="UP000005361"/>
    </source>
</evidence>
<dbReference type="EMBL" id="CP010978">
    <property type="protein sequence ID" value="AJQ25620.1"/>
    <property type="molecule type" value="Genomic_DNA"/>
</dbReference>
<dbReference type="AlphaFoldDB" id="I9D9V5"/>
<protein>
    <submittedName>
        <fullName evidence="1">Uncharacterized protein</fullName>
    </submittedName>
</protein>
<dbReference type="OrthoDB" id="307112at2"/>
<dbReference type="KEGG" id="pft:JBW_00268"/>
<organism evidence="1 2">
    <name type="scientific">Pelosinus fermentans JBW45</name>
    <dbReference type="NCBI Taxonomy" id="1192197"/>
    <lineage>
        <taxon>Bacteria</taxon>
        <taxon>Bacillati</taxon>
        <taxon>Bacillota</taxon>
        <taxon>Negativicutes</taxon>
        <taxon>Selenomonadales</taxon>
        <taxon>Sporomusaceae</taxon>
        <taxon>Pelosinus</taxon>
    </lineage>
</organism>
<name>I9D9V5_9FIRM</name>
<reference evidence="2" key="2">
    <citation type="submission" date="2015-02" db="EMBL/GenBank/DDBJ databases">
        <title>Complete Genome Sequence of Pelosinus fermentans JBW45.</title>
        <authorList>
            <person name="De Leon K.B."/>
            <person name="Utturkar S.M."/>
            <person name="Camilleri L.B."/>
            <person name="Arkin A.P."/>
            <person name="Fields M.W."/>
            <person name="Brown S.D."/>
            <person name="Wall J.D."/>
        </authorList>
    </citation>
    <scope>NUCLEOTIDE SEQUENCE [LARGE SCALE GENOMIC DNA]</scope>
    <source>
        <strain evidence="2">JBW45</strain>
    </source>
</reference>